<feature type="compositionally biased region" description="Basic and acidic residues" evidence="2">
    <location>
        <begin position="638"/>
        <end position="647"/>
    </location>
</feature>
<organism evidence="4 5">
    <name type="scientific">Kwoniella heveanensis BCC8398</name>
    <dbReference type="NCBI Taxonomy" id="1296120"/>
    <lineage>
        <taxon>Eukaryota</taxon>
        <taxon>Fungi</taxon>
        <taxon>Dikarya</taxon>
        <taxon>Basidiomycota</taxon>
        <taxon>Agaricomycotina</taxon>
        <taxon>Tremellomycetes</taxon>
        <taxon>Tremellales</taxon>
        <taxon>Cryptococcaceae</taxon>
        <taxon>Kwoniella</taxon>
    </lineage>
</organism>
<feature type="compositionally biased region" description="Pro residues" evidence="2">
    <location>
        <begin position="221"/>
        <end position="235"/>
    </location>
</feature>
<feature type="compositionally biased region" description="Low complexity" evidence="2">
    <location>
        <begin position="337"/>
        <end position="356"/>
    </location>
</feature>
<feature type="coiled-coil region" evidence="1">
    <location>
        <begin position="407"/>
        <end position="441"/>
    </location>
</feature>
<keyword evidence="3" id="KW-0472">Membrane</keyword>
<keyword evidence="5" id="KW-1185">Reference proteome</keyword>
<sequence>MSHQPRRAHPLAARPNIRYGNPPQSPALLSHSTITFLASWRGQLLVCTVVLIVGAVYFFIRDPIESWSRRRREKISRMREGELIRMEQKAEESEEKEDVGGSGTLGTGSLKIGARERGREKRKEGKKRGGSILRVSSSATGSDANLGPPSTATTNPSSVESSPAPPTSSSTRKHIATSPNKSKRILPATPIHKSPSIRIRKATDESTPSASTSVLATPSRNRPPPPIIVPRPPTIISPTPLEPWEIPLPASPMAGPSRVNGNKHQFLLSDDGVEGLEVSDEFDGASESAQSSKQEELKEKRKSDGFSIFPEDGYLPVQLSTTAGSGSGKKKKRKAKAGQTNGYTSATNTQQTTSAQGKSLASSSEMINGDQDIVMEIQGNSSSSSQARPRHRHQRTSSIALLPNLTADQLREIVEKRDETIDQLRAEIGTAKAEEAKAKDEAMRCKLNEDRARSDYDRMKKAGGRGEGDARRREAELQARLSQLQHMNNALLNRLGTYETVLRETGIILPPPPSPIPMHIPQSSPLQMPTSPFAPSPVPGRSASMGGFIPYPSPGMYPSPMLQPNPHYPVHPHAHSSSPTPFRRLSGLQNAFFSSPGLEDGLNGSLTPGLTGFPMDIGSSTMPIGLGHPTSYGGPEVSQDRERRRQSIESSVLKKKVKEMTITSEGELKQPIEEEEDLQSGDRIEIPIVSNGPSSQSGSGSGPKSGFGSESMSEPNSSASNSHPSSPRSAASALPPPTNGETLAIDQNGVSTHSLNVSTSTVKTQVTSSSGNGLRVILDGERGNVYYASEFERAEASGAQDSEQEVSHTGTESQEQSVSGDNGTTGGSMPSGIDKKGEAHGDTEDNQEAGGDKTFEPIFASLAHTPEEVGHIRSQAEKYRERGRSVSSLSATASASGSAHLNGDGKAVEFSSLSPSPSKTSVPLRT</sequence>
<feature type="compositionally biased region" description="Low complexity" evidence="2">
    <location>
        <begin position="156"/>
        <end position="170"/>
    </location>
</feature>
<name>A0A1B9GU29_9TREE</name>
<reference evidence="4 5" key="1">
    <citation type="submission" date="2013-07" db="EMBL/GenBank/DDBJ databases">
        <title>The Genome Sequence of Cryptococcus heveanensis BCC8398.</title>
        <authorList>
            <consortium name="The Broad Institute Genome Sequencing Platform"/>
            <person name="Cuomo C."/>
            <person name="Litvintseva A."/>
            <person name="Chen Y."/>
            <person name="Heitman J."/>
            <person name="Sun S."/>
            <person name="Springer D."/>
            <person name="Dromer F."/>
            <person name="Young S.K."/>
            <person name="Zeng Q."/>
            <person name="Gargeya S."/>
            <person name="Fitzgerald M."/>
            <person name="Abouelleil A."/>
            <person name="Alvarado L."/>
            <person name="Berlin A.M."/>
            <person name="Chapman S.B."/>
            <person name="Dewar J."/>
            <person name="Goldberg J."/>
            <person name="Griggs A."/>
            <person name="Gujja S."/>
            <person name="Hansen M."/>
            <person name="Howarth C."/>
            <person name="Imamovic A."/>
            <person name="Larimer J."/>
            <person name="McCowan C."/>
            <person name="Murphy C."/>
            <person name="Pearson M."/>
            <person name="Priest M."/>
            <person name="Roberts A."/>
            <person name="Saif S."/>
            <person name="Shea T."/>
            <person name="Sykes S."/>
            <person name="Wortman J."/>
            <person name="Nusbaum C."/>
            <person name="Birren B."/>
        </authorList>
    </citation>
    <scope>NUCLEOTIDE SEQUENCE [LARGE SCALE GENOMIC DNA]</scope>
    <source>
        <strain evidence="4 5">BCC8398</strain>
    </source>
</reference>
<evidence type="ECO:0000313" key="5">
    <source>
        <dbReference type="Proteomes" id="UP000092666"/>
    </source>
</evidence>
<evidence type="ECO:0000313" key="4">
    <source>
        <dbReference type="EMBL" id="OCF34569.1"/>
    </source>
</evidence>
<keyword evidence="1" id="KW-0175">Coiled coil</keyword>
<feature type="compositionally biased region" description="Basic and acidic residues" evidence="2">
    <location>
        <begin position="865"/>
        <end position="884"/>
    </location>
</feature>
<keyword evidence="3" id="KW-0812">Transmembrane</keyword>
<dbReference type="AlphaFoldDB" id="A0A1B9GU29"/>
<feature type="region of interest" description="Disordered" evidence="2">
    <location>
        <begin position="794"/>
        <end position="926"/>
    </location>
</feature>
<feature type="compositionally biased region" description="Low complexity" evidence="2">
    <location>
        <begin position="911"/>
        <end position="926"/>
    </location>
</feature>
<feature type="region of interest" description="Disordered" evidence="2">
    <location>
        <begin position="1"/>
        <end position="23"/>
    </location>
</feature>
<feature type="compositionally biased region" description="Low complexity" evidence="2">
    <location>
        <begin position="885"/>
        <end position="899"/>
    </location>
</feature>
<evidence type="ECO:0000256" key="1">
    <source>
        <dbReference type="SAM" id="Coils"/>
    </source>
</evidence>
<feature type="compositionally biased region" description="Basic and acidic residues" evidence="2">
    <location>
        <begin position="293"/>
        <end position="304"/>
    </location>
</feature>
<feature type="compositionally biased region" description="Polar residues" evidence="2">
    <location>
        <begin position="205"/>
        <end position="216"/>
    </location>
</feature>
<feature type="compositionally biased region" description="Polar residues" evidence="2">
    <location>
        <begin position="134"/>
        <end position="155"/>
    </location>
</feature>
<dbReference type="Proteomes" id="UP000092666">
    <property type="component" value="Unassembled WGS sequence"/>
</dbReference>
<feature type="compositionally biased region" description="Low complexity" evidence="2">
    <location>
        <begin position="757"/>
        <end position="770"/>
    </location>
</feature>
<feature type="compositionally biased region" description="Low complexity" evidence="2">
    <location>
        <begin position="706"/>
        <end position="733"/>
    </location>
</feature>
<gene>
    <name evidence="4" type="ORF">I316_03610</name>
</gene>
<accession>A0A1B9GU29</accession>
<dbReference type="EMBL" id="KV700124">
    <property type="protein sequence ID" value="OCF34569.1"/>
    <property type="molecule type" value="Genomic_DNA"/>
</dbReference>
<feature type="transmembrane region" description="Helical" evidence="3">
    <location>
        <begin position="40"/>
        <end position="60"/>
    </location>
</feature>
<protein>
    <submittedName>
        <fullName evidence="4">Uncharacterized protein</fullName>
    </submittedName>
</protein>
<feature type="compositionally biased region" description="Basic and acidic residues" evidence="2">
    <location>
        <begin position="113"/>
        <end position="123"/>
    </location>
</feature>
<proteinExistence type="predicted"/>
<reference evidence="5" key="2">
    <citation type="submission" date="2013-12" db="EMBL/GenBank/DDBJ databases">
        <title>Evolution of pathogenesis and genome organization in the Tremellales.</title>
        <authorList>
            <person name="Cuomo C."/>
            <person name="Litvintseva A."/>
            <person name="Heitman J."/>
            <person name="Chen Y."/>
            <person name="Sun S."/>
            <person name="Springer D."/>
            <person name="Dromer F."/>
            <person name="Young S."/>
            <person name="Zeng Q."/>
            <person name="Chapman S."/>
            <person name="Gujja S."/>
            <person name="Saif S."/>
            <person name="Birren B."/>
        </authorList>
    </citation>
    <scope>NUCLEOTIDE SEQUENCE [LARGE SCALE GENOMIC DNA]</scope>
    <source>
        <strain evidence="5">BCC8398</strain>
    </source>
</reference>
<feature type="region of interest" description="Disordered" evidence="2">
    <location>
        <begin position="280"/>
        <end position="363"/>
    </location>
</feature>
<evidence type="ECO:0000256" key="3">
    <source>
        <dbReference type="SAM" id="Phobius"/>
    </source>
</evidence>
<evidence type="ECO:0000256" key="2">
    <source>
        <dbReference type="SAM" id="MobiDB-lite"/>
    </source>
</evidence>
<feature type="region of interest" description="Disordered" evidence="2">
    <location>
        <begin position="621"/>
        <end position="652"/>
    </location>
</feature>
<feature type="compositionally biased region" description="Polar residues" evidence="2">
    <location>
        <begin position="807"/>
        <end position="822"/>
    </location>
</feature>
<feature type="region of interest" description="Disordered" evidence="2">
    <location>
        <begin position="686"/>
        <end position="779"/>
    </location>
</feature>
<dbReference type="OrthoDB" id="2565067at2759"/>
<feature type="region of interest" description="Disordered" evidence="2">
    <location>
        <begin position="85"/>
        <end position="264"/>
    </location>
</feature>
<keyword evidence="3" id="KW-1133">Transmembrane helix</keyword>
<feature type="compositionally biased region" description="Basic and acidic residues" evidence="2">
    <location>
        <begin position="833"/>
        <end position="843"/>
    </location>
</feature>